<dbReference type="OrthoDB" id="19656at2759"/>
<dbReference type="CDD" id="cd07305">
    <property type="entry name" value="Porin3_Tom40"/>
    <property type="match status" value="1"/>
</dbReference>
<evidence type="ECO:0000256" key="8">
    <source>
        <dbReference type="ARBA" id="ARBA00023128"/>
    </source>
</evidence>
<dbReference type="InterPro" id="IPR023614">
    <property type="entry name" value="Porin_dom_sf"/>
</dbReference>
<dbReference type="Pfam" id="PF01459">
    <property type="entry name" value="Porin_3"/>
    <property type="match status" value="1"/>
</dbReference>
<sequence length="373" mass="40392">MATPLQLSNPAQEQAVADILSRPRAANTGPFAHFLNAYDTFQDRREALGLSNPGTVENIAREVQRDVFLNNSSFSGLRAELTKAFSAAPLFQVAHSLSMGSQVMPPYSYMVLYGSPRLIVSQVFMQGNIDNELAFSGRFNWRWTSAFVSKAAVQLTSQGNMVSLENDYTGADFSASLKAVNPSILDGGITGMLMASYLQSVTSRLSLGIDAFWTRPAMAYPPELNVSYAARYRTEDWMACGQILPDRGVLEASYWRRLTDKVETGINCNLAFAGIGPGGPMAGPQKEGNVTIGAKYDFRQSSFRAQVDNQGKVACLLEKMIAPPIRVTFSGEIDHKANAAKLGLAVAIEAADEAVMEQQEQQGAAMSAGSIPF</sequence>
<dbReference type="GO" id="GO:0005741">
    <property type="term" value="C:mitochondrial outer membrane"/>
    <property type="evidence" value="ECO:0007669"/>
    <property type="project" value="UniProtKB-SubCell"/>
</dbReference>
<reference evidence="10" key="1">
    <citation type="submission" date="2021-12" db="EMBL/GenBank/DDBJ databases">
        <title>Curvularia clavata genome.</title>
        <authorList>
            <person name="Cao Y."/>
        </authorList>
    </citation>
    <scope>NUCLEOTIDE SEQUENCE</scope>
    <source>
        <strain evidence="10">Yc1106</strain>
    </source>
</reference>
<organism evidence="10 11">
    <name type="scientific">Curvularia clavata</name>
    <dbReference type="NCBI Taxonomy" id="95742"/>
    <lineage>
        <taxon>Eukaryota</taxon>
        <taxon>Fungi</taxon>
        <taxon>Dikarya</taxon>
        <taxon>Ascomycota</taxon>
        <taxon>Pezizomycotina</taxon>
        <taxon>Dothideomycetes</taxon>
        <taxon>Pleosporomycetidae</taxon>
        <taxon>Pleosporales</taxon>
        <taxon>Pleosporineae</taxon>
        <taxon>Pleosporaceae</taxon>
        <taxon>Curvularia</taxon>
    </lineage>
</organism>
<evidence type="ECO:0000256" key="4">
    <source>
        <dbReference type="ARBA" id="ARBA00022452"/>
    </source>
</evidence>
<evidence type="ECO:0000256" key="1">
    <source>
        <dbReference type="ARBA" id="ARBA00004374"/>
    </source>
</evidence>
<evidence type="ECO:0000256" key="5">
    <source>
        <dbReference type="ARBA" id="ARBA00022692"/>
    </source>
</evidence>
<proteinExistence type="inferred from homology"/>
<keyword evidence="4" id="KW-1134">Transmembrane beta strand</keyword>
<keyword evidence="3" id="KW-0813">Transport</keyword>
<keyword evidence="5" id="KW-0812">Transmembrane</keyword>
<keyword evidence="7" id="KW-0653">Protein transport</keyword>
<accession>A0A9Q8Z814</accession>
<evidence type="ECO:0000313" key="10">
    <source>
        <dbReference type="EMBL" id="USP78131.1"/>
    </source>
</evidence>
<comment type="similarity">
    <text evidence="2">Belongs to the Tom40 family.</text>
</comment>
<dbReference type="InterPro" id="IPR027246">
    <property type="entry name" value="Porin_Euk/Tom40"/>
</dbReference>
<dbReference type="EMBL" id="CP089277">
    <property type="protein sequence ID" value="USP78131.1"/>
    <property type="molecule type" value="Genomic_DNA"/>
</dbReference>
<keyword evidence="6" id="KW-1000">Mitochondrion outer membrane</keyword>
<name>A0A9Q8Z814_CURCL</name>
<dbReference type="InterPro" id="IPR037930">
    <property type="entry name" value="Tom40"/>
</dbReference>
<evidence type="ECO:0000256" key="6">
    <source>
        <dbReference type="ARBA" id="ARBA00022787"/>
    </source>
</evidence>
<dbReference type="FunFam" id="2.40.160.10:FF:000018">
    <property type="entry name" value="Mitochondrial import receptor subunit tom40"/>
    <property type="match status" value="1"/>
</dbReference>
<keyword evidence="11" id="KW-1185">Reference proteome</keyword>
<dbReference type="Proteomes" id="UP001056012">
    <property type="component" value="Chromosome 4"/>
</dbReference>
<dbReference type="PANTHER" id="PTHR10802">
    <property type="entry name" value="MITOCHONDRIAL IMPORT RECEPTOR SUBUNIT TOM40"/>
    <property type="match status" value="1"/>
</dbReference>
<comment type="subcellular location">
    <subcellularLocation>
        <location evidence="1">Mitochondrion outer membrane</location>
        <topology evidence="1">Multi-pass membrane protein</topology>
    </subcellularLocation>
</comment>
<keyword evidence="8" id="KW-0496">Mitochondrion</keyword>
<dbReference type="AlphaFoldDB" id="A0A9Q8Z814"/>
<evidence type="ECO:0000256" key="3">
    <source>
        <dbReference type="ARBA" id="ARBA00022448"/>
    </source>
</evidence>
<gene>
    <name evidence="10" type="ORF">yc1106_05405</name>
</gene>
<dbReference type="Gene3D" id="2.40.160.10">
    <property type="entry name" value="Porin"/>
    <property type="match status" value="1"/>
</dbReference>
<dbReference type="GO" id="GO:0030150">
    <property type="term" value="P:protein import into mitochondrial matrix"/>
    <property type="evidence" value="ECO:0007669"/>
    <property type="project" value="InterPro"/>
</dbReference>
<dbReference type="VEuPathDB" id="FungiDB:yc1106_05405"/>
<dbReference type="GO" id="GO:0008320">
    <property type="term" value="F:protein transmembrane transporter activity"/>
    <property type="evidence" value="ECO:0007669"/>
    <property type="project" value="InterPro"/>
</dbReference>
<keyword evidence="9" id="KW-0472">Membrane</keyword>
<evidence type="ECO:0000313" key="11">
    <source>
        <dbReference type="Proteomes" id="UP001056012"/>
    </source>
</evidence>
<evidence type="ECO:0000256" key="2">
    <source>
        <dbReference type="ARBA" id="ARBA00010510"/>
    </source>
</evidence>
<evidence type="ECO:0000256" key="9">
    <source>
        <dbReference type="ARBA" id="ARBA00023136"/>
    </source>
</evidence>
<evidence type="ECO:0000256" key="7">
    <source>
        <dbReference type="ARBA" id="ARBA00022927"/>
    </source>
</evidence>
<protein>
    <submittedName>
        <fullName evidence="10">Uncharacterized protein</fullName>
    </submittedName>
</protein>